<organism evidence="2 3">
    <name type="scientific">Phaeoacremonium minimum (strain UCR-PA7)</name>
    <name type="common">Esca disease fungus</name>
    <name type="synonym">Togninia minima</name>
    <dbReference type="NCBI Taxonomy" id="1286976"/>
    <lineage>
        <taxon>Eukaryota</taxon>
        <taxon>Fungi</taxon>
        <taxon>Dikarya</taxon>
        <taxon>Ascomycota</taxon>
        <taxon>Pezizomycotina</taxon>
        <taxon>Sordariomycetes</taxon>
        <taxon>Sordariomycetidae</taxon>
        <taxon>Togniniales</taxon>
        <taxon>Togniniaceae</taxon>
        <taxon>Phaeoacremonium</taxon>
    </lineage>
</organism>
<keyword evidence="3" id="KW-1185">Reference proteome</keyword>
<feature type="region of interest" description="Disordered" evidence="1">
    <location>
        <begin position="1"/>
        <end position="32"/>
    </location>
</feature>
<dbReference type="HOGENOM" id="CLU_1511643_0_0_1"/>
<dbReference type="Proteomes" id="UP000014074">
    <property type="component" value="Unassembled WGS sequence"/>
</dbReference>
<feature type="region of interest" description="Disordered" evidence="1">
    <location>
        <begin position="145"/>
        <end position="178"/>
    </location>
</feature>
<feature type="region of interest" description="Disordered" evidence="1">
    <location>
        <begin position="83"/>
        <end position="116"/>
    </location>
</feature>
<dbReference type="EMBL" id="KB933267">
    <property type="protein sequence ID" value="EON97366.1"/>
    <property type="molecule type" value="Genomic_DNA"/>
</dbReference>
<evidence type="ECO:0000313" key="3">
    <source>
        <dbReference type="Proteomes" id="UP000014074"/>
    </source>
</evidence>
<dbReference type="GeneID" id="19327856"/>
<dbReference type="KEGG" id="tmn:UCRPA7_7127"/>
<proteinExistence type="predicted"/>
<accession>R8BDI8</accession>
<reference evidence="3" key="1">
    <citation type="journal article" date="2013" name="Genome Announc.">
        <title>Draft genome sequence of the ascomycete Phaeoacremonium aleophilum strain UCR-PA7, a causal agent of the esca disease complex in grapevines.</title>
        <authorList>
            <person name="Blanco-Ulate B."/>
            <person name="Rolshausen P."/>
            <person name="Cantu D."/>
        </authorList>
    </citation>
    <scope>NUCLEOTIDE SEQUENCE [LARGE SCALE GENOMIC DNA]</scope>
    <source>
        <strain evidence="3">UCR-PA7</strain>
    </source>
</reference>
<dbReference type="AlphaFoldDB" id="R8BDI8"/>
<dbReference type="OrthoDB" id="5224646at2759"/>
<evidence type="ECO:0000313" key="2">
    <source>
        <dbReference type="EMBL" id="EON97366.1"/>
    </source>
</evidence>
<sequence length="178" mass="20045">MESHKRTSSTAGNDTRDQPPAKQLRPTPTAAQWPRCIYIVERTKRPRTAEEDEGERTNIGVFVSLANANREVRREMAYFASEWGTDGDDDLGDHSIFDEGSDEYAGIPPAEGEKVGSSWEFDDQTEEIHYVGVTAYPLIWPEDYVMTEDEESEIGGELDDEGDYDDEEDGDGEEDDQP</sequence>
<name>R8BDI8_PHAM7</name>
<evidence type="ECO:0000256" key="1">
    <source>
        <dbReference type="SAM" id="MobiDB-lite"/>
    </source>
</evidence>
<gene>
    <name evidence="2" type="ORF">UCRPA7_7127</name>
</gene>
<dbReference type="RefSeq" id="XP_007917847.1">
    <property type="nucleotide sequence ID" value="XM_007919656.1"/>
</dbReference>
<protein>
    <submittedName>
        <fullName evidence="2">Uncharacterized protein</fullName>
    </submittedName>
</protein>